<dbReference type="AlphaFoldDB" id="J3NCL6"/>
<dbReference type="eggNOG" id="KOG1075">
    <property type="taxonomic scope" value="Eukaryota"/>
</dbReference>
<name>J3NCL6_ORYBR</name>
<sequence length="132" mass="14861">MPKKSIVEFESANIRIIDQIIPILDKTTQLRAPLFITGETLAALVVIVAVIKTPRSIWSCRKEKGGLDFRDLYLFNLATLARQGWRLIMQPDSLCAQVLQAKYFPDGDILNVSEKPGISYSWRSTVRGLQAL</sequence>
<organism evidence="1">
    <name type="scientific">Oryza brachyantha</name>
    <name type="common">malo sina</name>
    <dbReference type="NCBI Taxonomy" id="4533"/>
    <lineage>
        <taxon>Eukaryota</taxon>
        <taxon>Viridiplantae</taxon>
        <taxon>Streptophyta</taxon>
        <taxon>Embryophyta</taxon>
        <taxon>Tracheophyta</taxon>
        <taxon>Spermatophyta</taxon>
        <taxon>Magnoliopsida</taxon>
        <taxon>Liliopsida</taxon>
        <taxon>Poales</taxon>
        <taxon>Poaceae</taxon>
        <taxon>BOP clade</taxon>
        <taxon>Oryzoideae</taxon>
        <taxon>Oryzeae</taxon>
        <taxon>Oryzinae</taxon>
        <taxon>Oryza</taxon>
    </lineage>
</organism>
<reference evidence="1" key="2">
    <citation type="submission" date="2013-04" db="UniProtKB">
        <authorList>
            <consortium name="EnsemblPlants"/>
        </authorList>
    </citation>
    <scope>IDENTIFICATION</scope>
</reference>
<protein>
    <submittedName>
        <fullName evidence="1">Uncharacterized protein</fullName>
    </submittedName>
</protein>
<accession>J3NCL6</accession>
<dbReference type="Proteomes" id="UP000006038">
    <property type="component" value="Chromosome 12"/>
</dbReference>
<evidence type="ECO:0000313" key="1">
    <source>
        <dbReference type="EnsemblPlants" id="OB12G17240.1"/>
    </source>
</evidence>
<dbReference type="EnsemblPlants" id="OB12G17240.1">
    <property type="protein sequence ID" value="OB12G17240.1"/>
    <property type="gene ID" value="OB12G17240"/>
</dbReference>
<reference evidence="1" key="1">
    <citation type="journal article" date="2013" name="Nat. Commun.">
        <title>Whole-genome sequencing of Oryza brachyantha reveals mechanisms underlying Oryza genome evolution.</title>
        <authorList>
            <person name="Chen J."/>
            <person name="Huang Q."/>
            <person name="Gao D."/>
            <person name="Wang J."/>
            <person name="Lang Y."/>
            <person name="Liu T."/>
            <person name="Li B."/>
            <person name="Bai Z."/>
            <person name="Luis Goicoechea J."/>
            <person name="Liang C."/>
            <person name="Chen C."/>
            <person name="Zhang W."/>
            <person name="Sun S."/>
            <person name="Liao Y."/>
            <person name="Zhang X."/>
            <person name="Yang L."/>
            <person name="Song C."/>
            <person name="Wang M."/>
            <person name="Shi J."/>
            <person name="Liu G."/>
            <person name="Liu J."/>
            <person name="Zhou H."/>
            <person name="Zhou W."/>
            <person name="Yu Q."/>
            <person name="An N."/>
            <person name="Chen Y."/>
            <person name="Cai Q."/>
            <person name="Wang B."/>
            <person name="Liu B."/>
            <person name="Min J."/>
            <person name="Huang Y."/>
            <person name="Wu H."/>
            <person name="Li Z."/>
            <person name="Zhang Y."/>
            <person name="Yin Y."/>
            <person name="Song W."/>
            <person name="Jiang J."/>
            <person name="Jackson S.A."/>
            <person name="Wing R.A."/>
            <person name="Wang J."/>
            <person name="Chen M."/>
        </authorList>
    </citation>
    <scope>NUCLEOTIDE SEQUENCE [LARGE SCALE GENOMIC DNA]</scope>
    <source>
        <strain evidence="1">cv. IRGC 101232</strain>
    </source>
</reference>
<proteinExistence type="predicted"/>
<dbReference type="STRING" id="4533.J3NCL6"/>
<dbReference type="HOGENOM" id="CLU_1920327_0_0_1"/>
<dbReference type="Gramene" id="OB12G17240.1">
    <property type="protein sequence ID" value="OB12G17240.1"/>
    <property type="gene ID" value="OB12G17240"/>
</dbReference>
<keyword evidence="2" id="KW-1185">Reference proteome</keyword>
<evidence type="ECO:0000313" key="2">
    <source>
        <dbReference type="Proteomes" id="UP000006038"/>
    </source>
</evidence>